<dbReference type="STRING" id="6290.A0A0N4WGI9"/>
<accession>A0A0N4WGI9</accession>
<evidence type="ECO:0000259" key="15">
    <source>
        <dbReference type="Pfam" id="PF21174"/>
    </source>
</evidence>
<dbReference type="PANTHER" id="PTHR13174">
    <property type="entry name" value="D-GLUCURONYL C5-EPIMERASE"/>
    <property type="match status" value="1"/>
</dbReference>
<dbReference type="AlphaFoldDB" id="A0A0N4WGI9"/>
<evidence type="ECO:0000256" key="3">
    <source>
        <dbReference type="ARBA" id="ARBA00004841"/>
    </source>
</evidence>
<sequence length="627" mass="70615">MIRWKSVKSSLLFGAICFMLLLLDKSLVEYNEKQEKNPYLGNSYAPRKDSGSPANSCDPSVIAELNRLKKAVNKAKCTANNGKEMTCMRDETEFYFPFSFIKKQYDVSGKMSKDGSRFELFTSYSKIRVPEGDSYDPVGPFGHFATYSVETRDRVRCISAESGVPMSTQWNATPYYYPIQIAQYGLQHYSRMLVNKTDEDAIEKGLQSNEWKGSSDSQDSSERVFYHDAEKGNLVNITTSGELSNAGCYVFLDQSPLHHVISLEWLPIQNASFSILVRIIETDILVLLNYVTHHDSRCVWNDSVSFAGLEQVRSLFKIDIHVIPYILNYAQVSFSFSLGELRNDWQSITRDALVDTSRALSSMNTSKKREGNVVLHPGDIKLVSIGFRGAVVVRQKIVQARNAHMKFFLTAADWLVSNQDDEGGWSVPVERAIAERRLVLDAGWHSAMAQGHALSLLTRAHAVTKNASYLTAASNALDLFEKDASAGGIRNKLFGYDWYEEYPTTPGSFVLNGFIYSLIGLYDFKSVKVNSEAPEKVHSGVERASRMFSTGMDSLRALLPLYDTGSGSIYDLRHVGLHTAPNLARWDYHAVHVYLLKWLVQITGDKSLNETADRWIAYSWGRKAKHN</sequence>
<evidence type="ECO:0000256" key="13">
    <source>
        <dbReference type="SAM" id="SignalP"/>
    </source>
</evidence>
<keyword evidence="8" id="KW-0735">Signal-anchor</keyword>
<name>A0A0N4WGI9_HAEPC</name>
<comment type="similarity">
    <text evidence="5">Belongs to the D-glucuronyl C5-epimerase family.</text>
</comment>
<dbReference type="GO" id="GO:0030210">
    <property type="term" value="P:heparin proteoglycan biosynthetic process"/>
    <property type="evidence" value="ECO:0007669"/>
    <property type="project" value="UniProtKB-UniPathway"/>
</dbReference>
<comment type="pathway">
    <text evidence="3">Glycan metabolism; heparin biosynthesis.</text>
</comment>
<comment type="catalytic activity">
    <reaction evidence="1">
        <text>[heparosan-N-sulfate](n) = [heparan-N-sulfate](n)</text>
        <dbReference type="Rhea" id="RHEA:20197"/>
        <dbReference type="Rhea" id="RHEA-COMP:9556"/>
        <dbReference type="Rhea" id="RHEA-COMP:9557"/>
        <dbReference type="ChEBI" id="CHEBI:58041"/>
        <dbReference type="ChEBI" id="CHEBI:58287"/>
        <dbReference type="EC" id="5.1.3.17"/>
    </reaction>
</comment>
<keyword evidence="11" id="KW-0413">Isomerase</keyword>
<evidence type="ECO:0000259" key="14">
    <source>
        <dbReference type="Pfam" id="PF06662"/>
    </source>
</evidence>
<proteinExistence type="inferred from homology"/>
<dbReference type="WBParaSite" id="HPLM_0000992601-mRNA-1">
    <property type="protein sequence ID" value="HPLM_0000992601-mRNA-1"/>
    <property type="gene ID" value="HPLM_0000992601"/>
</dbReference>
<comment type="pathway">
    <text evidence="4">Glycan metabolism; heparan sulfate biosynthesis.</text>
</comment>
<dbReference type="EC" id="5.1.3.17" evidence="6"/>
<dbReference type="InterPro" id="IPR039721">
    <property type="entry name" value="C5-epimerase"/>
</dbReference>
<evidence type="ECO:0000256" key="8">
    <source>
        <dbReference type="ARBA" id="ARBA00022968"/>
    </source>
</evidence>
<evidence type="ECO:0000313" key="16">
    <source>
        <dbReference type="EMBL" id="VDO38736.1"/>
    </source>
</evidence>
<evidence type="ECO:0000256" key="2">
    <source>
        <dbReference type="ARBA" id="ARBA00004606"/>
    </source>
</evidence>
<evidence type="ECO:0000256" key="9">
    <source>
        <dbReference type="ARBA" id="ARBA00022989"/>
    </source>
</evidence>
<dbReference type="GO" id="GO:0015012">
    <property type="term" value="P:heparan sulfate proteoglycan biosynthetic process"/>
    <property type="evidence" value="ECO:0007669"/>
    <property type="project" value="InterPro"/>
</dbReference>
<dbReference type="EMBL" id="UZAF01017172">
    <property type="protein sequence ID" value="VDO38736.1"/>
    <property type="molecule type" value="Genomic_DNA"/>
</dbReference>
<dbReference type="Proteomes" id="UP000268014">
    <property type="component" value="Unassembled WGS sequence"/>
</dbReference>
<dbReference type="InterPro" id="IPR059154">
    <property type="entry name" value="Glce_b_sandwich"/>
</dbReference>
<reference evidence="16 17" key="2">
    <citation type="submission" date="2018-11" db="EMBL/GenBank/DDBJ databases">
        <authorList>
            <consortium name="Pathogen Informatics"/>
        </authorList>
    </citation>
    <scope>NUCLEOTIDE SEQUENCE [LARGE SCALE GENOMIC DNA]</scope>
    <source>
        <strain evidence="16 17">MHpl1</strain>
    </source>
</reference>
<gene>
    <name evidence="16" type="ORF">HPLM_LOCUS9918</name>
</gene>
<keyword evidence="10" id="KW-0472">Membrane</keyword>
<dbReference type="OrthoDB" id="5914444at2759"/>
<evidence type="ECO:0000256" key="4">
    <source>
        <dbReference type="ARBA" id="ARBA00005093"/>
    </source>
</evidence>
<feature type="chain" id="PRO_5043123739" description="heparosan-N-sulfate-glucuronate 5-epimerase" evidence="13">
    <location>
        <begin position="29"/>
        <end position="627"/>
    </location>
</feature>
<evidence type="ECO:0000256" key="1">
    <source>
        <dbReference type="ARBA" id="ARBA00000434"/>
    </source>
</evidence>
<dbReference type="PANTHER" id="PTHR13174:SF3">
    <property type="entry name" value="D-GLUCURONYL C5-EPIMERASE"/>
    <property type="match status" value="1"/>
</dbReference>
<evidence type="ECO:0000256" key="7">
    <source>
        <dbReference type="ARBA" id="ARBA00022692"/>
    </source>
</evidence>
<dbReference type="Pfam" id="PF06662">
    <property type="entry name" value="C5-epim_C"/>
    <property type="match status" value="1"/>
</dbReference>
<evidence type="ECO:0000256" key="10">
    <source>
        <dbReference type="ARBA" id="ARBA00023136"/>
    </source>
</evidence>
<evidence type="ECO:0000256" key="6">
    <source>
        <dbReference type="ARBA" id="ARBA00012087"/>
    </source>
</evidence>
<dbReference type="OMA" id="RGVFMYF"/>
<dbReference type="UniPathway" id="UPA00862"/>
<keyword evidence="17" id="KW-1185">Reference proteome</keyword>
<evidence type="ECO:0000256" key="5">
    <source>
        <dbReference type="ARBA" id="ARBA00005584"/>
    </source>
</evidence>
<protein>
    <recommendedName>
        <fullName evidence="6">heparosan-N-sulfate-glucuronate 5-epimerase</fullName>
        <ecNumber evidence="6">5.1.3.17</ecNumber>
    </recommendedName>
</protein>
<evidence type="ECO:0000256" key="12">
    <source>
        <dbReference type="ARBA" id="ARBA00037847"/>
    </source>
</evidence>
<organism evidence="18">
    <name type="scientific">Haemonchus placei</name>
    <name type="common">Barber's pole worm</name>
    <dbReference type="NCBI Taxonomy" id="6290"/>
    <lineage>
        <taxon>Eukaryota</taxon>
        <taxon>Metazoa</taxon>
        <taxon>Ecdysozoa</taxon>
        <taxon>Nematoda</taxon>
        <taxon>Chromadorea</taxon>
        <taxon>Rhabditida</taxon>
        <taxon>Rhabditina</taxon>
        <taxon>Rhabditomorpha</taxon>
        <taxon>Strongyloidea</taxon>
        <taxon>Trichostrongylidae</taxon>
        <taxon>Haemonchus</taxon>
    </lineage>
</organism>
<evidence type="ECO:0000313" key="18">
    <source>
        <dbReference type="WBParaSite" id="HPLM_0000992601-mRNA-1"/>
    </source>
</evidence>
<evidence type="ECO:0000313" key="17">
    <source>
        <dbReference type="Proteomes" id="UP000268014"/>
    </source>
</evidence>
<feature type="signal peptide" evidence="13">
    <location>
        <begin position="1"/>
        <end position="28"/>
    </location>
</feature>
<evidence type="ECO:0000256" key="11">
    <source>
        <dbReference type="ARBA" id="ARBA00023235"/>
    </source>
</evidence>
<comment type="subcellular location">
    <subcellularLocation>
        <location evidence="12">Endomembrane system</location>
        <topology evidence="12">Single-pass membrane protein</topology>
    </subcellularLocation>
    <subcellularLocation>
        <location evidence="2">Membrane</location>
        <topology evidence="2">Single-pass type II membrane protein</topology>
    </subcellularLocation>
</comment>
<dbReference type="Pfam" id="PF21174">
    <property type="entry name" value="Glce_b_sandwich"/>
    <property type="match status" value="1"/>
</dbReference>
<dbReference type="GO" id="GO:0005794">
    <property type="term" value="C:Golgi apparatus"/>
    <property type="evidence" value="ECO:0007669"/>
    <property type="project" value="TreeGrafter"/>
</dbReference>
<feature type="domain" description="D-glucuronyl C5-epimerase C-terminal" evidence="14">
    <location>
        <begin position="419"/>
        <end position="616"/>
    </location>
</feature>
<keyword evidence="7" id="KW-0812">Transmembrane</keyword>
<reference evidence="18" key="1">
    <citation type="submission" date="2017-02" db="UniProtKB">
        <authorList>
            <consortium name="WormBaseParasite"/>
        </authorList>
    </citation>
    <scope>IDENTIFICATION</scope>
</reference>
<dbReference type="GO" id="GO:0047464">
    <property type="term" value="F:heparosan-N-sulfate-glucuronate 5-epimerase activity"/>
    <property type="evidence" value="ECO:0007669"/>
    <property type="project" value="UniProtKB-EC"/>
</dbReference>
<dbReference type="InterPro" id="IPR010598">
    <property type="entry name" value="C5-epim_C"/>
</dbReference>
<keyword evidence="13" id="KW-0732">Signal</keyword>
<keyword evidence="9" id="KW-1133">Transmembrane helix</keyword>
<feature type="domain" description="D-glucuronyl C5-epimerase beta-sandwich" evidence="15">
    <location>
        <begin position="233"/>
        <end position="389"/>
    </location>
</feature>